<dbReference type="Proteomes" id="UP000597038">
    <property type="component" value="Unassembled WGS sequence"/>
</dbReference>
<organism evidence="1 2">
    <name type="scientific">Staphylococcus felis</name>
    <dbReference type="NCBI Taxonomy" id="46127"/>
    <lineage>
        <taxon>Bacteria</taxon>
        <taxon>Bacillati</taxon>
        <taxon>Bacillota</taxon>
        <taxon>Bacilli</taxon>
        <taxon>Bacillales</taxon>
        <taxon>Staphylococcaceae</taxon>
        <taxon>Staphylococcus</taxon>
    </lineage>
</organism>
<sequence>MPIVYVYCSHTGGIYFDNHYDERHLEFCEVCGDSDMFKGVASSASELRKLLHGYDEGYIEDKIKESEEDYFE</sequence>
<name>A0ABS0QN41_9STAP</name>
<reference evidence="1 2" key="1">
    <citation type="submission" date="2020-12" db="EMBL/GenBank/DDBJ databases">
        <title>Genomic analysis of Staphylococcus felis from a cat with skin infection.</title>
        <authorList>
            <person name="Aslantas O."/>
            <person name="Keskin O."/>
            <person name="Buyukaltay K."/>
            <person name="Gullu Yucetepe A."/>
        </authorList>
    </citation>
    <scope>NUCLEOTIDE SEQUENCE [LARGE SCALE GENOMIC DNA]</scope>
    <source>
        <strain evidence="1 2">HARRANVET</strain>
    </source>
</reference>
<dbReference type="EMBL" id="JAEDAQ010000002">
    <property type="protein sequence ID" value="MBH9580098.1"/>
    <property type="molecule type" value="Genomic_DNA"/>
</dbReference>
<keyword evidence="2" id="KW-1185">Reference proteome</keyword>
<dbReference type="RefSeq" id="WP_115870743.1">
    <property type="nucleotide sequence ID" value="NZ_JAEDAQ010000002.1"/>
</dbReference>
<evidence type="ECO:0000313" key="2">
    <source>
        <dbReference type="Proteomes" id="UP000597038"/>
    </source>
</evidence>
<gene>
    <name evidence="1" type="ORF">I9026_01765</name>
</gene>
<comment type="caution">
    <text evidence="1">The sequence shown here is derived from an EMBL/GenBank/DDBJ whole genome shotgun (WGS) entry which is preliminary data.</text>
</comment>
<protein>
    <submittedName>
        <fullName evidence="1">Uncharacterized protein</fullName>
    </submittedName>
</protein>
<accession>A0ABS0QN41</accession>
<evidence type="ECO:0000313" key="1">
    <source>
        <dbReference type="EMBL" id="MBH9580098.1"/>
    </source>
</evidence>
<proteinExistence type="predicted"/>